<evidence type="ECO:0000256" key="1">
    <source>
        <dbReference type="ARBA" id="ARBA00022614"/>
    </source>
</evidence>
<gene>
    <name evidence="5" type="ORF">PCON_13541</name>
</gene>
<dbReference type="Pfam" id="PF10428">
    <property type="entry name" value="SOG2"/>
    <property type="match status" value="1"/>
</dbReference>
<dbReference type="InterPro" id="IPR055414">
    <property type="entry name" value="LRR_R13L4/SHOC2-like"/>
</dbReference>
<keyword evidence="1" id="KW-0433">Leucine-rich repeat</keyword>
<proteinExistence type="predicted"/>
<feature type="compositionally biased region" description="Low complexity" evidence="3">
    <location>
        <begin position="626"/>
        <end position="635"/>
    </location>
</feature>
<feature type="region of interest" description="Disordered" evidence="3">
    <location>
        <begin position="301"/>
        <end position="440"/>
    </location>
</feature>
<dbReference type="OrthoDB" id="1394818at2759"/>
<dbReference type="AlphaFoldDB" id="U4LT95"/>
<dbReference type="InterPro" id="IPR001611">
    <property type="entry name" value="Leu-rich_rpt"/>
</dbReference>
<dbReference type="PANTHER" id="PTHR48051:SF1">
    <property type="entry name" value="RAS SUPPRESSOR PROTEIN 1"/>
    <property type="match status" value="1"/>
</dbReference>
<feature type="compositionally biased region" description="Polar residues" evidence="3">
    <location>
        <begin position="338"/>
        <end position="356"/>
    </location>
</feature>
<dbReference type="InterPro" id="IPR003591">
    <property type="entry name" value="Leu-rich_rpt_typical-subtyp"/>
</dbReference>
<dbReference type="InterPro" id="IPR050216">
    <property type="entry name" value="LRR_domain-containing"/>
</dbReference>
<keyword evidence="6" id="KW-1185">Reference proteome</keyword>
<organism evidence="5 6">
    <name type="scientific">Pyronema omphalodes (strain CBS 100304)</name>
    <name type="common">Pyronema confluens</name>
    <dbReference type="NCBI Taxonomy" id="1076935"/>
    <lineage>
        <taxon>Eukaryota</taxon>
        <taxon>Fungi</taxon>
        <taxon>Dikarya</taxon>
        <taxon>Ascomycota</taxon>
        <taxon>Pezizomycotina</taxon>
        <taxon>Pezizomycetes</taxon>
        <taxon>Pezizales</taxon>
        <taxon>Pyronemataceae</taxon>
        <taxon>Pyronema</taxon>
    </lineage>
</organism>
<dbReference type="SMART" id="SM00369">
    <property type="entry name" value="LRR_TYP"/>
    <property type="match status" value="4"/>
</dbReference>
<dbReference type="InterPro" id="IPR032675">
    <property type="entry name" value="LRR_dom_sf"/>
</dbReference>
<feature type="compositionally biased region" description="Low complexity" evidence="3">
    <location>
        <begin position="260"/>
        <end position="278"/>
    </location>
</feature>
<dbReference type="STRING" id="1076935.U4LT95"/>
<dbReference type="Proteomes" id="UP000018144">
    <property type="component" value="Unassembled WGS sequence"/>
</dbReference>
<feature type="domain" description="Disease resistance R13L4/SHOC-2-like LRR" evidence="4">
    <location>
        <begin position="107"/>
        <end position="188"/>
    </location>
</feature>
<dbReference type="PANTHER" id="PTHR48051">
    <property type="match status" value="1"/>
</dbReference>
<keyword evidence="2" id="KW-0677">Repeat</keyword>
<feature type="region of interest" description="Disordered" evidence="3">
    <location>
        <begin position="626"/>
        <end position="647"/>
    </location>
</feature>
<accession>U4LT95</accession>
<dbReference type="eggNOG" id="KOG0619">
    <property type="taxonomic scope" value="Eukaryota"/>
</dbReference>
<dbReference type="Pfam" id="PF23598">
    <property type="entry name" value="LRR_14"/>
    <property type="match status" value="1"/>
</dbReference>
<evidence type="ECO:0000256" key="3">
    <source>
        <dbReference type="SAM" id="MobiDB-lite"/>
    </source>
</evidence>
<evidence type="ECO:0000313" key="5">
    <source>
        <dbReference type="EMBL" id="CCX32690.1"/>
    </source>
</evidence>
<evidence type="ECO:0000256" key="2">
    <source>
        <dbReference type="ARBA" id="ARBA00022737"/>
    </source>
</evidence>
<feature type="compositionally biased region" description="Basic and acidic residues" evidence="3">
    <location>
        <begin position="400"/>
        <end position="417"/>
    </location>
</feature>
<name>U4LT95_PYROM</name>
<feature type="compositionally biased region" description="Low complexity" evidence="3">
    <location>
        <begin position="326"/>
        <end position="337"/>
    </location>
</feature>
<dbReference type="Gene3D" id="3.80.10.10">
    <property type="entry name" value="Ribonuclease Inhibitor"/>
    <property type="match status" value="1"/>
</dbReference>
<sequence length="920" mass="100263">MPDHRQHLSVSDAQTNGPPVPIDDAACTALIVNALDEARELARKKTQELLHKGATLPDELLQQQPGVTLDLGHKRIGNFPVEVIELMRDVVERISLTHNQLVSFPNEFGALPRLRYLNLRSNHLKEFPMALTRLPSLEVLELSRNRLRTLPPDLGNLINLVVLVLSKNKINALPTYIADMNQLKILKLDHNPLTFPPKTVWDKPESANSANEDTRSAWLDGVKKFLRQHTERPASTTQESELGSSDDGGGGDATDNSFNPSFSRTPSFESSSFESETTLVNDTEPPALLRTVRQIRANGATAAGDAFRAKSPVPPSTPGHKKKHPSSSSINAATSTSMNGSPQRSELSSPGVTSPQTERHRSNSESLLGNREKRRGMPPPPRNGATPTRKPMFIPQSLRPVDEKPYKHTRGYSHDSVIDGGQNIAHAPSRSPTDNERRPGQYFRRLSSLPENKRSSLSSGRVGEAARGILYSLSTLQKPIEQFIASAGDLGGPESKVGRALYNSNLHVTSLVGALEAYEAKDDEPAVQKVIDACQTCVAAFRQVLSMLQSSLKEMEPGSIRPDVRYARTLMLMLYGSYVEIQCSYENLRPLLLAHTVADGPIGRPGPPPLVRHQTAPNILQMRYNNNNNHSTNSSITDHGSSSTLQAPLATPRNLEGAFTGLHTPWTRQPSDSQRSDSGFDQEGALYQKFQAATNAAINMLPQIDKEAKSASIQSIQPPIALKLRDVSLLCGSGCEAARGLTKIRWDAMQAGDLNERKKFWDETNKFTQLIINIASLIKSLSKEHSFPQRILAAMGTVLRPTKDLYILLNDSSLRPVDSAASGTMHTHTFSFQSMMAPQMMPATPLSAALGPAAQATMPLMYSHSATPSLYSASSSRTGTLLSSYAPTMTSVISEMGQGFQGGLRSPGLPGLGMKQSPLG</sequence>
<protein>
    <submittedName>
        <fullName evidence="5">Similar to Leucine-rich repeat-containing protein sog2 acc. no. O94294</fullName>
    </submittedName>
</protein>
<feature type="compositionally biased region" description="Polar residues" evidence="3">
    <location>
        <begin position="636"/>
        <end position="646"/>
    </location>
</feature>
<dbReference type="GO" id="GO:0005737">
    <property type="term" value="C:cytoplasm"/>
    <property type="evidence" value="ECO:0007669"/>
    <property type="project" value="TreeGrafter"/>
</dbReference>
<dbReference type="InterPro" id="IPR019487">
    <property type="entry name" value="RAM_signalling_pathway_SOG2"/>
</dbReference>
<dbReference type="OMA" id="NVHRACQ"/>
<dbReference type="PROSITE" id="PS51450">
    <property type="entry name" value="LRR"/>
    <property type="match status" value="2"/>
</dbReference>
<evidence type="ECO:0000313" key="6">
    <source>
        <dbReference type="Proteomes" id="UP000018144"/>
    </source>
</evidence>
<feature type="compositionally biased region" description="Polar residues" evidence="3">
    <location>
        <begin position="233"/>
        <end position="242"/>
    </location>
</feature>
<feature type="region of interest" description="Disordered" evidence="3">
    <location>
        <begin position="230"/>
        <end position="287"/>
    </location>
</feature>
<evidence type="ECO:0000259" key="4">
    <source>
        <dbReference type="Pfam" id="PF23598"/>
    </source>
</evidence>
<dbReference type="SUPFAM" id="SSF52058">
    <property type="entry name" value="L domain-like"/>
    <property type="match status" value="1"/>
</dbReference>
<reference evidence="5 6" key="1">
    <citation type="journal article" date="2013" name="PLoS Genet.">
        <title>The genome and development-dependent transcriptomes of Pyronema confluens: a window into fungal evolution.</title>
        <authorList>
            <person name="Traeger S."/>
            <person name="Altegoer F."/>
            <person name="Freitag M."/>
            <person name="Gabaldon T."/>
            <person name="Kempken F."/>
            <person name="Kumar A."/>
            <person name="Marcet-Houben M."/>
            <person name="Poggeler S."/>
            <person name="Stajich J.E."/>
            <person name="Nowrousian M."/>
        </authorList>
    </citation>
    <scope>NUCLEOTIDE SEQUENCE [LARGE SCALE GENOMIC DNA]</scope>
    <source>
        <strain evidence="6">CBS 100304</strain>
        <tissue evidence="5">Vegetative mycelium</tissue>
    </source>
</reference>
<dbReference type="EMBL" id="HF935906">
    <property type="protein sequence ID" value="CCX32690.1"/>
    <property type="molecule type" value="Genomic_DNA"/>
</dbReference>